<dbReference type="GO" id="GO:0007165">
    <property type="term" value="P:signal transduction"/>
    <property type="evidence" value="ECO:0007669"/>
    <property type="project" value="UniProtKB-KW"/>
</dbReference>
<dbReference type="GO" id="GO:0005549">
    <property type="term" value="F:odorant binding"/>
    <property type="evidence" value="ECO:0007669"/>
    <property type="project" value="InterPro"/>
</dbReference>
<evidence type="ECO:0000256" key="7">
    <source>
        <dbReference type="ARBA" id="ARBA00023136"/>
    </source>
</evidence>
<evidence type="ECO:0000256" key="8">
    <source>
        <dbReference type="ARBA" id="ARBA00023170"/>
    </source>
</evidence>
<sequence length="450" mass="50932">MVFHSPSMQMLLEAIGDVSKDSSTLVKRLSSALVQTEVCTILGANIPTGFIEEVPKWKKSVHSLYSVGVILHTLLYLTMILTNLIIEMDNTEDLVYSLSAFLIGFIVFGKLATLLGKLSEIRHLLYIGNGFKNILQFRDYLENNCADSCPAPPSNMILKAYFPFDTTNAVNEIIVFVHQTVGMFFCTMICASIDVFYFTLMAALSVQFEILNETLSHLETDQDNVEHLSDLNTNNATTDNVPITRKSANDMKQGTTKHNTLSTKHYSSWKPNLIDCVQYHQSLLDMSEKMKQLLSPSLYWHYLMISITLCFVGFQAIQLSPASGQFMSTVLFLLCLVSQLGLLCWSADKITVESYKISEVAFGCQWYNASPTFKFCIQNIIRRSQKPVTITAGMFGPLSLKMFMNQTMNVRETKKVENMGMKFVRSTLAVTRRNKIRNKVIWGRVQGYMR</sequence>
<accession>A0A7R9FBI0</accession>
<protein>
    <recommendedName>
        <fullName evidence="10">Odorant receptor</fullName>
    </recommendedName>
</protein>
<name>A0A7R9FBI0_9NEOP</name>
<feature type="transmembrane region" description="Helical" evidence="10">
    <location>
        <begin position="64"/>
        <end position="86"/>
    </location>
</feature>
<evidence type="ECO:0000256" key="5">
    <source>
        <dbReference type="ARBA" id="ARBA00022725"/>
    </source>
</evidence>
<dbReference type="AlphaFoldDB" id="A0A7R9FBI0"/>
<dbReference type="GO" id="GO:0005886">
    <property type="term" value="C:plasma membrane"/>
    <property type="evidence" value="ECO:0007669"/>
    <property type="project" value="UniProtKB-SubCell"/>
</dbReference>
<feature type="transmembrane region" description="Helical" evidence="10">
    <location>
        <begin position="326"/>
        <end position="347"/>
    </location>
</feature>
<proteinExistence type="inferred from homology"/>
<dbReference type="EMBL" id="OD571853">
    <property type="protein sequence ID" value="CAD7449502.1"/>
    <property type="molecule type" value="Genomic_DNA"/>
</dbReference>
<dbReference type="GO" id="GO:0004984">
    <property type="term" value="F:olfactory receptor activity"/>
    <property type="evidence" value="ECO:0007669"/>
    <property type="project" value="InterPro"/>
</dbReference>
<keyword evidence="8 10" id="KW-0675">Receptor</keyword>
<evidence type="ECO:0000256" key="9">
    <source>
        <dbReference type="ARBA" id="ARBA00023224"/>
    </source>
</evidence>
<reference evidence="11" key="1">
    <citation type="submission" date="2020-11" db="EMBL/GenBank/DDBJ databases">
        <authorList>
            <person name="Tran Van P."/>
        </authorList>
    </citation>
    <scope>NUCLEOTIDE SEQUENCE</scope>
</reference>
<feature type="transmembrane region" description="Helical" evidence="10">
    <location>
        <begin position="299"/>
        <end position="320"/>
    </location>
</feature>
<dbReference type="PANTHER" id="PTHR21137">
    <property type="entry name" value="ODORANT RECEPTOR"/>
    <property type="match status" value="1"/>
</dbReference>
<evidence type="ECO:0000256" key="1">
    <source>
        <dbReference type="ARBA" id="ARBA00004651"/>
    </source>
</evidence>
<comment type="caution">
    <text evidence="10">Lacks conserved residue(s) required for the propagation of feature annotation.</text>
</comment>
<keyword evidence="5 10" id="KW-0552">Olfaction</keyword>
<keyword evidence="7 10" id="KW-0472">Membrane</keyword>
<comment type="similarity">
    <text evidence="10">Belongs to the insect chemoreceptor superfamily. Heteromeric odorant receptor channel (TC 1.A.69) family.</text>
</comment>
<evidence type="ECO:0000256" key="4">
    <source>
        <dbReference type="ARBA" id="ARBA00022692"/>
    </source>
</evidence>
<keyword evidence="2" id="KW-1003">Cell membrane</keyword>
<organism evidence="11">
    <name type="scientific">Timema bartmani</name>
    <dbReference type="NCBI Taxonomy" id="61472"/>
    <lineage>
        <taxon>Eukaryota</taxon>
        <taxon>Metazoa</taxon>
        <taxon>Ecdysozoa</taxon>
        <taxon>Arthropoda</taxon>
        <taxon>Hexapoda</taxon>
        <taxon>Insecta</taxon>
        <taxon>Pterygota</taxon>
        <taxon>Neoptera</taxon>
        <taxon>Polyneoptera</taxon>
        <taxon>Phasmatodea</taxon>
        <taxon>Timematodea</taxon>
        <taxon>Timematoidea</taxon>
        <taxon>Timematidae</taxon>
        <taxon>Timema</taxon>
    </lineage>
</organism>
<evidence type="ECO:0000256" key="3">
    <source>
        <dbReference type="ARBA" id="ARBA00022606"/>
    </source>
</evidence>
<dbReference type="Pfam" id="PF02949">
    <property type="entry name" value="7tm_6"/>
    <property type="match status" value="1"/>
</dbReference>
<comment type="subcellular location">
    <subcellularLocation>
        <location evidence="1 10">Cell membrane</location>
        <topology evidence="1 10">Multi-pass membrane protein</topology>
    </subcellularLocation>
</comment>
<dbReference type="PANTHER" id="PTHR21137:SF35">
    <property type="entry name" value="ODORANT RECEPTOR 19A-RELATED"/>
    <property type="match status" value="1"/>
</dbReference>
<evidence type="ECO:0000313" key="11">
    <source>
        <dbReference type="EMBL" id="CAD7449502.1"/>
    </source>
</evidence>
<feature type="transmembrane region" description="Helical" evidence="10">
    <location>
        <begin position="98"/>
        <end position="116"/>
    </location>
</feature>
<dbReference type="InterPro" id="IPR004117">
    <property type="entry name" value="7tm6_olfct_rcpt"/>
</dbReference>
<keyword evidence="9 10" id="KW-0807">Transducer</keyword>
<gene>
    <name evidence="11" type="ORF">TBIB3V08_LOCUS11776</name>
</gene>
<keyword evidence="6 10" id="KW-1133">Transmembrane helix</keyword>
<evidence type="ECO:0000256" key="6">
    <source>
        <dbReference type="ARBA" id="ARBA00022989"/>
    </source>
</evidence>
<evidence type="ECO:0000256" key="10">
    <source>
        <dbReference type="RuleBase" id="RU351113"/>
    </source>
</evidence>
<evidence type="ECO:0000256" key="2">
    <source>
        <dbReference type="ARBA" id="ARBA00022475"/>
    </source>
</evidence>
<keyword evidence="4 10" id="KW-0812">Transmembrane</keyword>
<keyword evidence="3 10" id="KW-0716">Sensory transduction</keyword>